<dbReference type="PANTHER" id="PTHR30273">
    <property type="entry name" value="PERIPLASMIC SIGNAL SENSOR AND SIGMA FACTOR ACTIVATOR FECR-RELATED"/>
    <property type="match status" value="1"/>
</dbReference>
<dbReference type="Pfam" id="PF16344">
    <property type="entry name" value="FecR_C"/>
    <property type="match status" value="1"/>
</dbReference>
<reference evidence="4 5" key="1">
    <citation type="submission" date="2019-04" db="EMBL/GenBank/DDBJ databases">
        <authorList>
            <person name="Feng G."/>
            <person name="Zhang J."/>
            <person name="Zhu H."/>
        </authorList>
    </citation>
    <scope>NUCLEOTIDE SEQUENCE [LARGE SCALE GENOMIC DNA]</scope>
    <source>
        <strain evidence="4 5">JCM 17223</strain>
    </source>
</reference>
<proteinExistence type="predicted"/>
<dbReference type="Gene3D" id="2.60.120.1440">
    <property type="match status" value="1"/>
</dbReference>
<evidence type="ECO:0000256" key="1">
    <source>
        <dbReference type="SAM" id="Phobius"/>
    </source>
</evidence>
<dbReference type="EMBL" id="SRLD01000021">
    <property type="protein sequence ID" value="TGE15703.1"/>
    <property type="molecule type" value="Genomic_DNA"/>
</dbReference>
<dbReference type="OrthoDB" id="1523489at2"/>
<dbReference type="PANTHER" id="PTHR30273:SF2">
    <property type="entry name" value="PROTEIN FECR"/>
    <property type="match status" value="1"/>
</dbReference>
<sequence length="386" mass="42652">MMEVNRAAAGPKWGRTAEASEGPLCSAIHLLMTYAAYSTEDFLADESFQAFVLESDADAVQFWRRCIIQHPTKETEFYEAVAVLQLLATQRKPVEEALKKEELTKLWQSMQPPVPTRARPALRTARRTRQWTAAAIATTVLLVLAGLGLWRRPAPAAAPAWTRYATHPDERRQVRLPDGSSVVLNASSTLRMASAWTPRQPRKVWLTGGAYFNVRHTAPARLKTVAAAPNNVKFVVHTGPLDVAVLGTQFTVLSYVGKTKVVLNTGQIQLSRRQPGHLDQVLMKPGELVEYNAATPAAPLAKRAVKAAFYSAWTQGQLDFDNTPVGEIVTLLEDTYGLHITRRDATLRQQKLTGSVPNHDLDELLSALGKSLDVKVFRTGNRVTLD</sequence>
<evidence type="ECO:0000313" key="5">
    <source>
        <dbReference type="Proteomes" id="UP000297739"/>
    </source>
</evidence>
<protein>
    <submittedName>
        <fullName evidence="4">DUF4974 domain-containing protein</fullName>
    </submittedName>
</protein>
<keyword evidence="5" id="KW-1185">Reference proteome</keyword>
<feature type="domain" description="FecR protein" evidence="2">
    <location>
        <begin position="163"/>
        <end position="268"/>
    </location>
</feature>
<dbReference type="InterPro" id="IPR006860">
    <property type="entry name" value="FecR"/>
</dbReference>
<evidence type="ECO:0000259" key="2">
    <source>
        <dbReference type="Pfam" id="PF04773"/>
    </source>
</evidence>
<gene>
    <name evidence="4" type="ORF">E5J99_12020</name>
</gene>
<dbReference type="Proteomes" id="UP000297739">
    <property type="component" value="Unassembled WGS sequence"/>
</dbReference>
<name>A0A4Z0PKN0_9BACT</name>
<evidence type="ECO:0000259" key="3">
    <source>
        <dbReference type="Pfam" id="PF16344"/>
    </source>
</evidence>
<keyword evidence="1" id="KW-0472">Membrane</keyword>
<feature type="transmembrane region" description="Helical" evidence="1">
    <location>
        <begin position="131"/>
        <end position="150"/>
    </location>
</feature>
<dbReference type="Gene3D" id="3.55.50.30">
    <property type="match status" value="1"/>
</dbReference>
<dbReference type="InterPro" id="IPR012373">
    <property type="entry name" value="Ferrdict_sens_TM"/>
</dbReference>
<accession>A0A4Z0PKN0</accession>
<comment type="caution">
    <text evidence="4">The sequence shown here is derived from an EMBL/GenBank/DDBJ whole genome shotgun (WGS) entry which is preliminary data.</text>
</comment>
<dbReference type="InterPro" id="IPR032508">
    <property type="entry name" value="FecR_C"/>
</dbReference>
<evidence type="ECO:0000313" key="4">
    <source>
        <dbReference type="EMBL" id="TGE15703.1"/>
    </source>
</evidence>
<keyword evidence="1" id="KW-1133">Transmembrane helix</keyword>
<keyword evidence="1" id="KW-0812">Transmembrane</keyword>
<dbReference type="Pfam" id="PF04773">
    <property type="entry name" value="FecR"/>
    <property type="match status" value="1"/>
</dbReference>
<feature type="domain" description="Protein FecR C-terminal" evidence="3">
    <location>
        <begin position="318"/>
        <end position="384"/>
    </location>
</feature>
<dbReference type="AlphaFoldDB" id="A0A4Z0PKN0"/>
<dbReference type="GO" id="GO:0016989">
    <property type="term" value="F:sigma factor antagonist activity"/>
    <property type="evidence" value="ECO:0007669"/>
    <property type="project" value="TreeGrafter"/>
</dbReference>
<organism evidence="4 5">
    <name type="scientific">Hymenobacter elongatus</name>
    <dbReference type="NCBI Taxonomy" id="877208"/>
    <lineage>
        <taxon>Bacteria</taxon>
        <taxon>Pseudomonadati</taxon>
        <taxon>Bacteroidota</taxon>
        <taxon>Cytophagia</taxon>
        <taxon>Cytophagales</taxon>
        <taxon>Hymenobacteraceae</taxon>
        <taxon>Hymenobacter</taxon>
    </lineage>
</organism>